<comment type="caution">
    <text evidence="1">The sequence shown here is derived from an EMBL/GenBank/DDBJ whole genome shotgun (WGS) entry which is preliminary data.</text>
</comment>
<organism evidence="1 2">
    <name type="scientific">Carbonactinospora thermoautotrophica</name>
    <dbReference type="NCBI Taxonomy" id="1469144"/>
    <lineage>
        <taxon>Bacteria</taxon>
        <taxon>Bacillati</taxon>
        <taxon>Actinomycetota</taxon>
        <taxon>Actinomycetes</taxon>
        <taxon>Kitasatosporales</taxon>
        <taxon>Carbonactinosporaceae</taxon>
        <taxon>Carbonactinospora</taxon>
    </lineage>
</organism>
<dbReference type="EMBL" id="JYIJ01000019">
    <property type="protein sequence ID" value="KWW97701.1"/>
    <property type="molecule type" value="Genomic_DNA"/>
</dbReference>
<sequence length="693" mass="75250">MAGTYPDGTLPISMPEIAELAGVRRPVVSVWRRRHPGFPAPIGGDAGRPLFDARQVVDWLVETRRAERGQIEADLRLYLLGYLGTKMPPKDLMAAATALICLRHLDDELLRPEECHDVITQLRRRAAEADPQDALLLSEIRALPSDAGWLASVVDELIEAAWGCRQAFERLLAVRGRLNVADLYVDAVTPELARLIAGLSGAREHAEEFGTVRVADPAARAGDLLVAVLGQLSEDSFPTFVGAESDPFLARIARRRLVVHGVPPHDIDIRCPGDPLVPTPADVLVTSLPYAPKEERPQENPLATVKELTDGLAPGQTAVVLGPADNLVGGLPPYRPAARTRNELLASGRVEAVIHLPGGLVPFRPGYQTALWVLRREEPSPWQGRVLLADVSDRALTDDVVETLIWDVVTWRRDGYEPKDHSRAIAVQVAVSSLTSSRVRLTARRPPAIREVAAKETIARVYDLESELQRIADPQAVPRPQVRSGLAVRESGSPPPTVAIGALVKARRLIMVKGARLKTGDVIPDGQHAVLGAPEVVGASPVGARTVDRAVLAEKYPRARLTEPGDVIVTVSPRFGVHVDHDGFSVVEFPARILRIPEQERQQLTPRVLAALLAAGHAGTRAAGAVRPASRLDELCIPLLPPAEVRRLDELLTAADERRRLARREIDLLDEVCRIAVTGLIDGTLTLAPTTDQ</sequence>
<proteinExistence type="predicted"/>
<evidence type="ECO:0000313" key="1">
    <source>
        <dbReference type="EMBL" id="KWW97701.1"/>
    </source>
</evidence>
<dbReference type="Gene3D" id="3.40.50.150">
    <property type="entry name" value="Vaccinia Virus protein VP39"/>
    <property type="match status" value="1"/>
</dbReference>
<protein>
    <recommendedName>
        <fullName evidence="3">DNA methylase adenine-specific domain-containing protein</fullName>
    </recommendedName>
</protein>
<dbReference type="AlphaFoldDB" id="A0A132MJX5"/>
<name>A0A132MJX5_9ACTN</name>
<accession>A0A132MJX5</accession>
<evidence type="ECO:0000313" key="2">
    <source>
        <dbReference type="Proteomes" id="UP000070659"/>
    </source>
</evidence>
<dbReference type="SUPFAM" id="SSF53335">
    <property type="entry name" value="S-adenosyl-L-methionine-dependent methyltransferases"/>
    <property type="match status" value="1"/>
</dbReference>
<dbReference type="InterPro" id="IPR036388">
    <property type="entry name" value="WH-like_DNA-bd_sf"/>
</dbReference>
<dbReference type="Proteomes" id="UP000070659">
    <property type="component" value="Unassembled WGS sequence"/>
</dbReference>
<reference evidence="1 2" key="1">
    <citation type="submission" date="2015-02" db="EMBL/GenBank/DDBJ databases">
        <title>Physiological reanalysis, assessment of diazotrophy, and genome sequences of multiple isolates of Streptomyces thermoautotrophicus.</title>
        <authorList>
            <person name="MacKellar D.C."/>
            <person name="Lieber L."/>
            <person name="Norman J."/>
            <person name="Bolger A."/>
            <person name="Tobin C."/>
            <person name="Murray J.W."/>
            <person name="Prell J."/>
        </authorList>
    </citation>
    <scope>NUCLEOTIDE SEQUENCE [LARGE SCALE GENOMIC DNA]</scope>
    <source>
        <strain evidence="1 2">UBT1</strain>
    </source>
</reference>
<dbReference type="InterPro" id="IPR029063">
    <property type="entry name" value="SAM-dependent_MTases_sf"/>
</dbReference>
<gene>
    <name evidence="1" type="ORF">TH66_19510</name>
</gene>
<dbReference type="RefSeq" id="WP_067071371.1">
    <property type="nucleotide sequence ID" value="NZ_JYIJ01000019.1"/>
</dbReference>
<dbReference type="PATRIC" id="fig|1469144.8.peg.493"/>
<evidence type="ECO:0008006" key="3">
    <source>
        <dbReference type="Google" id="ProtNLM"/>
    </source>
</evidence>
<dbReference type="Gene3D" id="1.10.10.10">
    <property type="entry name" value="Winged helix-like DNA-binding domain superfamily/Winged helix DNA-binding domain"/>
    <property type="match status" value="1"/>
</dbReference>